<name>A0ABR3VVZ3_9PEZI</name>
<dbReference type="EMBL" id="JAZHXJ010001034">
    <property type="protein sequence ID" value="KAL1846473.1"/>
    <property type="molecule type" value="Genomic_DNA"/>
</dbReference>
<comment type="caution">
    <text evidence="2">The sequence shown here is derived from an EMBL/GenBank/DDBJ whole genome shotgun (WGS) entry which is preliminary data.</text>
</comment>
<evidence type="ECO:0000256" key="1">
    <source>
        <dbReference type="SAM" id="MobiDB-lite"/>
    </source>
</evidence>
<proteinExistence type="predicted"/>
<evidence type="ECO:0000313" key="3">
    <source>
        <dbReference type="Proteomes" id="UP001586593"/>
    </source>
</evidence>
<feature type="region of interest" description="Disordered" evidence="1">
    <location>
        <begin position="46"/>
        <end position="69"/>
    </location>
</feature>
<reference evidence="2 3" key="1">
    <citation type="journal article" date="2024" name="Commun. Biol.">
        <title>Comparative genomic analysis of thermophilic fungi reveals convergent evolutionary adaptations and gene losses.</title>
        <authorList>
            <person name="Steindorff A.S."/>
            <person name="Aguilar-Pontes M.V."/>
            <person name="Robinson A.J."/>
            <person name="Andreopoulos B."/>
            <person name="LaButti K."/>
            <person name="Kuo A."/>
            <person name="Mondo S."/>
            <person name="Riley R."/>
            <person name="Otillar R."/>
            <person name="Haridas S."/>
            <person name="Lipzen A."/>
            <person name="Grimwood J."/>
            <person name="Schmutz J."/>
            <person name="Clum A."/>
            <person name="Reid I.D."/>
            <person name="Moisan M.C."/>
            <person name="Butler G."/>
            <person name="Nguyen T.T.M."/>
            <person name="Dewar K."/>
            <person name="Conant G."/>
            <person name="Drula E."/>
            <person name="Henrissat B."/>
            <person name="Hansel C."/>
            <person name="Singer S."/>
            <person name="Hutchinson M.I."/>
            <person name="de Vries R.P."/>
            <person name="Natvig D.O."/>
            <person name="Powell A.J."/>
            <person name="Tsang A."/>
            <person name="Grigoriev I.V."/>
        </authorList>
    </citation>
    <scope>NUCLEOTIDE SEQUENCE [LARGE SCALE GENOMIC DNA]</scope>
    <source>
        <strain evidence="2 3">ATCC 24622</strain>
    </source>
</reference>
<sequence length="222" mass="23944">MTNTRVLDLGIRSVGQNTADGAYSGQTEGEPRNLSRRFSLSNQSELITGSNPTAGCGRPTSPSSRADKGVDATTGEFLVADQAIRSAIQTAILAEVHRPICRHAASQCALRLQSCTPPLVSLHRGSATVFRRLRSSCCCLSVPAGSGRLTALGLVAWRGRSARRCAECFFLYGSLLGHLCPHTIPYLTVHTNSGSWLGWRQNEFSGLKPTPHEGILKWNRPS</sequence>
<keyword evidence="3" id="KW-1185">Reference proteome</keyword>
<accession>A0ABR3VVZ3</accession>
<organism evidence="2 3">
    <name type="scientific">Phialemonium thermophilum</name>
    <dbReference type="NCBI Taxonomy" id="223376"/>
    <lineage>
        <taxon>Eukaryota</taxon>
        <taxon>Fungi</taxon>
        <taxon>Dikarya</taxon>
        <taxon>Ascomycota</taxon>
        <taxon>Pezizomycotina</taxon>
        <taxon>Sordariomycetes</taxon>
        <taxon>Sordariomycetidae</taxon>
        <taxon>Cephalothecales</taxon>
        <taxon>Cephalothecaceae</taxon>
        <taxon>Phialemonium</taxon>
    </lineage>
</organism>
<dbReference type="Proteomes" id="UP001586593">
    <property type="component" value="Unassembled WGS sequence"/>
</dbReference>
<gene>
    <name evidence="2" type="ORF">VTK73DRAFT_285</name>
</gene>
<protein>
    <submittedName>
        <fullName evidence="2">Uncharacterized protein</fullName>
    </submittedName>
</protein>
<evidence type="ECO:0000313" key="2">
    <source>
        <dbReference type="EMBL" id="KAL1846473.1"/>
    </source>
</evidence>